<sequence>MRYFNTAGPVRCDEHYCLDPLKRFDLEEVLMLIEQKKYFVLHAPRQTGKTSCLLALQEYLNKEGKYKSLYVNVEAAQGARENVYRGMRAILSTIEIMIEQYWGQEIKIKGKEILEENGEDAALLKILGYLSKIAKKPVVLMLDEIDSLVGDTLISVLRQLRSGYTLRPKAFPQSIILCGVRDVRDYRIHSNKEKAIITGGSAFNIKAKSLHLGDFNKKEIEILYAQHTQETGQKFEPEAIDYIWELTEGQPWLVNALGYVACFELKEGKDRTNKITKALISEAKEKIILDRYTHIDQLADKLKEERVKRVIEGILSGDMNPEDLPVDDILYVKDLGLIKNRPSLRIANKIYQEIIPRELTFGTQVTITHETWWYVKKDGRLDMDKLLKAFQEFFREHSEIWLEKFQYKEAGPQLLLQAFLQRIINGGGRIEREYGLGRKRTDLLIMWPVDTDNLLKAKEVQKIVLELKILYKSLEKTIEEGLAQTYAYMDRCGTTEGHLIIFDRRKDIPWDEKIFKQEKKYKGKKIKIWGM</sequence>
<evidence type="ECO:0000313" key="2">
    <source>
        <dbReference type="Proteomes" id="UP000199602"/>
    </source>
</evidence>
<accession>A0A1H0F9W7</accession>
<dbReference type="STRING" id="206665.SAMN04488516_11147"/>
<keyword evidence="2" id="KW-1185">Reference proteome</keyword>
<name>A0A1H0F9W7_9BACT</name>
<dbReference type="Gene3D" id="3.40.50.300">
    <property type="entry name" value="P-loop containing nucleotide triphosphate hydrolases"/>
    <property type="match status" value="1"/>
</dbReference>
<dbReference type="Proteomes" id="UP000199602">
    <property type="component" value="Unassembled WGS sequence"/>
</dbReference>
<dbReference type="Pfam" id="PF14516">
    <property type="entry name" value="AAA_35"/>
    <property type="match status" value="1"/>
</dbReference>
<dbReference type="OrthoDB" id="5486659at2"/>
<evidence type="ECO:0000313" key="1">
    <source>
        <dbReference type="EMBL" id="SDN91400.1"/>
    </source>
</evidence>
<protein>
    <submittedName>
        <fullName evidence="1">AAA-like domain-containing protein</fullName>
    </submittedName>
</protein>
<dbReference type="AlphaFoldDB" id="A0A1H0F9W7"/>
<dbReference type="PANTHER" id="PTHR34301:SF8">
    <property type="entry name" value="ATPASE DOMAIN-CONTAINING PROTEIN"/>
    <property type="match status" value="1"/>
</dbReference>
<dbReference type="EMBL" id="FNIN01000011">
    <property type="protein sequence ID" value="SDN91400.1"/>
    <property type="molecule type" value="Genomic_DNA"/>
</dbReference>
<dbReference type="RefSeq" id="WP_092066002.1">
    <property type="nucleotide sequence ID" value="NZ_FNIN01000011.1"/>
</dbReference>
<dbReference type="InterPro" id="IPR027417">
    <property type="entry name" value="P-loop_NTPase"/>
</dbReference>
<proteinExistence type="predicted"/>
<organism evidence="1 2">
    <name type="scientific">Desulfonauticus submarinus</name>
    <dbReference type="NCBI Taxonomy" id="206665"/>
    <lineage>
        <taxon>Bacteria</taxon>
        <taxon>Pseudomonadati</taxon>
        <taxon>Thermodesulfobacteriota</taxon>
        <taxon>Desulfovibrionia</taxon>
        <taxon>Desulfovibrionales</taxon>
        <taxon>Desulfonauticaceae</taxon>
        <taxon>Desulfonauticus</taxon>
    </lineage>
</organism>
<gene>
    <name evidence="1" type="ORF">SAMN04488516_11147</name>
</gene>
<dbReference type="PANTHER" id="PTHR34301">
    <property type="entry name" value="DNA-BINDING PROTEIN-RELATED"/>
    <property type="match status" value="1"/>
</dbReference>
<dbReference type="SUPFAM" id="SSF52540">
    <property type="entry name" value="P-loop containing nucleoside triphosphate hydrolases"/>
    <property type="match status" value="1"/>
</dbReference>
<reference evidence="1 2" key="1">
    <citation type="submission" date="2016-10" db="EMBL/GenBank/DDBJ databases">
        <authorList>
            <person name="de Groot N.N."/>
        </authorList>
    </citation>
    <scope>NUCLEOTIDE SEQUENCE [LARGE SCALE GENOMIC DNA]</scope>
    <source>
        <strain evidence="1 2">DSM 15269</strain>
    </source>
</reference>